<protein>
    <recommendedName>
        <fullName evidence="3">PARP catalytic domain-containing protein</fullName>
    </recommendedName>
</protein>
<gene>
    <name evidence="1" type="ORF">K457DRAFT_127485</name>
</gene>
<evidence type="ECO:0000313" key="1">
    <source>
        <dbReference type="EMBL" id="OAQ27313.1"/>
    </source>
</evidence>
<dbReference type="AlphaFoldDB" id="A0A197JQS4"/>
<dbReference type="EMBL" id="KV442058">
    <property type="protein sequence ID" value="OAQ27313.1"/>
    <property type="molecule type" value="Genomic_DNA"/>
</dbReference>
<organism evidence="1 2">
    <name type="scientific">Linnemannia elongata AG-77</name>
    <dbReference type="NCBI Taxonomy" id="1314771"/>
    <lineage>
        <taxon>Eukaryota</taxon>
        <taxon>Fungi</taxon>
        <taxon>Fungi incertae sedis</taxon>
        <taxon>Mucoromycota</taxon>
        <taxon>Mortierellomycotina</taxon>
        <taxon>Mortierellomycetes</taxon>
        <taxon>Mortierellales</taxon>
        <taxon>Mortierellaceae</taxon>
        <taxon>Linnemannia</taxon>
    </lineage>
</organism>
<evidence type="ECO:0000313" key="2">
    <source>
        <dbReference type="Proteomes" id="UP000078512"/>
    </source>
</evidence>
<evidence type="ECO:0008006" key="3">
    <source>
        <dbReference type="Google" id="ProtNLM"/>
    </source>
</evidence>
<name>A0A197JQS4_9FUNG</name>
<dbReference type="OrthoDB" id="2425292at2759"/>
<accession>A0A197JQS4</accession>
<sequence length="183" mass="21141">MTLKGQHLELLPVDSPEYKKHINKFKDLHLINLYKIHYTGADKNNNSDDSWSDPIYFHGTGHCGCIDRHIERRTGSVRISVSEWCQHDDGCETRGILLQGHCREHSLHEGRHYFSEDIEVALKYAADGLQEHVASDNLSNKARFSLFLCKARNIHLGHEAMHRYVVSDYDIIPCYLVIVCRQL</sequence>
<keyword evidence="2" id="KW-1185">Reference proteome</keyword>
<reference evidence="1 2" key="1">
    <citation type="submission" date="2016-05" db="EMBL/GenBank/DDBJ databases">
        <title>Genome sequencing reveals origins of a unique bacterial endosymbiosis in the earliest lineages of terrestrial Fungi.</title>
        <authorList>
            <consortium name="DOE Joint Genome Institute"/>
            <person name="Uehling J."/>
            <person name="Gryganskyi A."/>
            <person name="Hameed K."/>
            <person name="Tschaplinski T."/>
            <person name="Misztal P."/>
            <person name="Wu S."/>
            <person name="Desiro A."/>
            <person name="Vande Pol N."/>
            <person name="Du Z.-Y."/>
            <person name="Zienkiewicz A."/>
            <person name="Zienkiewicz K."/>
            <person name="Morin E."/>
            <person name="Tisserant E."/>
            <person name="Splivallo R."/>
            <person name="Hainaut M."/>
            <person name="Henrissat B."/>
            <person name="Ohm R."/>
            <person name="Kuo A."/>
            <person name="Yan J."/>
            <person name="Lipzen A."/>
            <person name="Nolan M."/>
            <person name="Labutti K."/>
            <person name="Barry K."/>
            <person name="Goldstein A."/>
            <person name="Labbe J."/>
            <person name="Schadt C."/>
            <person name="Tuskan G."/>
            <person name="Grigoriev I."/>
            <person name="Martin F."/>
            <person name="Vilgalys R."/>
            <person name="Bonito G."/>
        </authorList>
    </citation>
    <scope>NUCLEOTIDE SEQUENCE [LARGE SCALE GENOMIC DNA]</scope>
    <source>
        <strain evidence="1 2">AG-77</strain>
    </source>
</reference>
<proteinExistence type="predicted"/>
<dbReference type="Proteomes" id="UP000078512">
    <property type="component" value="Unassembled WGS sequence"/>
</dbReference>